<sequence length="600" mass="69436">MFIYCLNFGDLGRKLRANLNDSIHHYETNPYRILKYGQHPLTNGKTFPHFRVNQTRYAGEDARFVCNWIIEGLNTSTPHVNQAVWYKDGIMLTPDERHNFSWTFEFFENTCESCALFRFTSYLEITMIDERDFGVYNCHVSSLTVGIKDSESCNTQSTLEKNPNDQYGVSAPESKEVEQMFKDFYGYNWAGEYRLVKENSRTETISIFPGSFLSIATYYRHLTNKDEYENITLQYMVNNKKPPTESRTCSLVVLMYYFFINNGKVRSLLSVMQLSELMTVHFNSTSEWKGIYSIIRQCMSPSLYGLHSIVVQRSFFNKTLGAMVTRNFSHPVKYNIIPKPSGLFYFTDALTNTEIFDINCWNSEEISQSQSCKTIYLLLEYMANHVLLTNIIVTIVIIVICCLLYVLKEWLIYLLWPLRMVEPVETLAHIPARKELKYHVFLSYSDSDREFVQQVLLPLLKKLDIQVFDPFTDIDLGKIRISATGEGITQSAAFLILASTDYVQNIFNNQHEINMILDSVRGKNLLVIKISTCVIPDVFENRYTLIDSTGKKSVPKCKEALLKWIYSNFKLRPILGGLSFSMPVFFFGLFCLAIAYILLV</sequence>
<keyword evidence="2" id="KW-0812">Transmembrane</keyword>
<feature type="domain" description="TIR" evidence="3">
    <location>
        <begin position="436"/>
        <end position="569"/>
    </location>
</feature>
<evidence type="ECO:0000256" key="2">
    <source>
        <dbReference type="SAM" id="Phobius"/>
    </source>
</evidence>
<dbReference type="SUPFAM" id="SSF48726">
    <property type="entry name" value="Immunoglobulin"/>
    <property type="match status" value="1"/>
</dbReference>
<evidence type="ECO:0000256" key="1">
    <source>
        <dbReference type="ARBA" id="ARBA00009752"/>
    </source>
</evidence>
<dbReference type="InterPro" id="IPR035897">
    <property type="entry name" value="Toll_tir_struct_dom_sf"/>
</dbReference>
<name>A0AAN8J3W4_PATCE</name>
<evidence type="ECO:0008006" key="7">
    <source>
        <dbReference type="Google" id="ProtNLM"/>
    </source>
</evidence>
<dbReference type="SUPFAM" id="SSF52200">
    <property type="entry name" value="Toll/Interleukin receptor TIR domain"/>
    <property type="match status" value="1"/>
</dbReference>
<keyword evidence="2" id="KW-0472">Membrane</keyword>
<dbReference type="SMART" id="SM00255">
    <property type="entry name" value="TIR"/>
    <property type="match status" value="1"/>
</dbReference>
<dbReference type="InterPro" id="IPR013783">
    <property type="entry name" value="Ig-like_fold"/>
</dbReference>
<gene>
    <name evidence="5" type="ORF">SNE40_022306</name>
</gene>
<dbReference type="PROSITE" id="PS50104">
    <property type="entry name" value="TIR"/>
    <property type="match status" value="1"/>
</dbReference>
<organism evidence="5 6">
    <name type="scientific">Patella caerulea</name>
    <name type="common">Rayed Mediterranean limpet</name>
    <dbReference type="NCBI Taxonomy" id="87958"/>
    <lineage>
        <taxon>Eukaryota</taxon>
        <taxon>Metazoa</taxon>
        <taxon>Spiralia</taxon>
        <taxon>Lophotrochozoa</taxon>
        <taxon>Mollusca</taxon>
        <taxon>Gastropoda</taxon>
        <taxon>Patellogastropoda</taxon>
        <taxon>Patelloidea</taxon>
        <taxon>Patellidae</taxon>
        <taxon>Patella</taxon>
    </lineage>
</organism>
<evidence type="ECO:0000259" key="3">
    <source>
        <dbReference type="PROSITE" id="PS50104"/>
    </source>
</evidence>
<dbReference type="InterPro" id="IPR000157">
    <property type="entry name" value="TIR_dom"/>
</dbReference>
<dbReference type="Gene3D" id="2.60.40.10">
    <property type="entry name" value="Immunoglobulins"/>
    <property type="match status" value="1"/>
</dbReference>
<feature type="transmembrane region" description="Helical" evidence="2">
    <location>
        <begin position="387"/>
        <end position="407"/>
    </location>
</feature>
<keyword evidence="2" id="KW-1133">Transmembrane helix</keyword>
<feature type="domain" description="Ig-like" evidence="4">
    <location>
        <begin position="48"/>
        <end position="160"/>
    </location>
</feature>
<evidence type="ECO:0000259" key="4">
    <source>
        <dbReference type="PROSITE" id="PS50835"/>
    </source>
</evidence>
<proteinExistence type="inferred from homology"/>
<dbReference type="InterPro" id="IPR007110">
    <property type="entry name" value="Ig-like_dom"/>
</dbReference>
<dbReference type="PROSITE" id="PS50835">
    <property type="entry name" value="IG_LIKE"/>
    <property type="match status" value="1"/>
</dbReference>
<dbReference type="EMBL" id="JAZGQO010000021">
    <property type="protein sequence ID" value="KAK6165365.1"/>
    <property type="molecule type" value="Genomic_DNA"/>
</dbReference>
<comment type="caution">
    <text evidence="5">The sequence shown here is derived from an EMBL/GenBank/DDBJ whole genome shotgun (WGS) entry which is preliminary data.</text>
</comment>
<keyword evidence="6" id="KW-1185">Reference proteome</keyword>
<comment type="similarity">
    <text evidence="1">Belongs to the interleukin-1 receptor family.</text>
</comment>
<protein>
    <recommendedName>
        <fullName evidence="7">TIR domain-containing protein</fullName>
    </recommendedName>
</protein>
<dbReference type="GO" id="GO:0007165">
    <property type="term" value="P:signal transduction"/>
    <property type="evidence" value="ECO:0007669"/>
    <property type="project" value="InterPro"/>
</dbReference>
<accession>A0AAN8J3W4</accession>
<dbReference type="Pfam" id="PF13676">
    <property type="entry name" value="TIR_2"/>
    <property type="match status" value="1"/>
</dbReference>
<reference evidence="5 6" key="1">
    <citation type="submission" date="2024-01" db="EMBL/GenBank/DDBJ databases">
        <title>The genome of the rayed Mediterranean limpet Patella caerulea (Linnaeus, 1758).</title>
        <authorList>
            <person name="Anh-Thu Weber A."/>
            <person name="Halstead-Nussloch G."/>
        </authorList>
    </citation>
    <scope>NUCLEOTIDE SEQUENCE [LARGE SCALE GENOMIC DNA]</scope>
    <source>
        <strain evidence="5">AATW-2023a</strain>
        <tissue evidence="5">Whole specimen</tissue>
    </source>
</reference>
<dbReference type="InterPro" id="IPR036179">
    <property type="entry name" value="Ig-like_dom_sf"/>
</dbReference>
<evidence type="ECO:0000313" key="5">
    <source>
        <dbReference type="EMBL" id="KAK6165365.1"/>
    </source>
</evidence>
<dbReference type="Proteomes" id="UP001347796">
    <property type="component" value="Unassembled WGS sequence"/>
</dbReference>
<dbReference type="Gene3D" id="3.40.50.10140">
    <property type="entry name" value="Toll/interleukin-1 receptor homology (TIR) domain"/>
    <property type="match status" value="1"/>
</dbReference>
<dbReference type="AlphaFoldDB" id="A0AAN8J3W4"/>
<feature type="transmembrane region" description="Helical" evidence="2">
    <location>
        <begin position="574"/>
        <end position="599"/>
    </location>
</feature>
<evidence type="ECO:0000313" key="6">
    <source>
        <dbReference type="Proteomes" id="UP001347796"/>
    </source>
</evidence>